<dbReference type="EMBL" id="SMKL01000003">
    <property type="protein sequence ID" value="TDC54540.1"/>
    <property type="molecule type" value="Genomic_DNA"/>
</dbReference>
<dbReference type="InterPro" id="IPR043129">
    <property type="entry name" value="ATPase_NBD"/>
</dbReference>
<dbReference type="SUPFAM" id="SSF53067">
    <property type="entry name" value="Actin-like ATPase domain"/>
    <property type="match status" value="1"/>
</dbReference>
<evidence type="ECO:0000256" key="1">
    <source>
        <dbReference type="ARBA" id="ARBA00006479"/>
    </source>
</evidence>
<accession>A0A4R4RWP9</accession>
<protein>
    <submittedName>
        <fullName evidence="2">ROK family transcriptional regulator</fullName>
    </submittedName>
</protein>
<comment type="similarity">
    <text evidence="1">Belongs to the ROK (NagC/XylR) family.</text>
</comment>
<evidence type="ECO:0000313" key="2">
    <source>
        <dbReference type="EMBL" id="TDC54540.1"/>
    </source>
</evidence>
<keyword evidence="3" id="KW-1185">Reference proteome</keyword>
<gene>
    <name evidence="2" type="ORF">E1212_01945</name>
</gene>
<comment type="caution">
    <text evidence="2">The sequence shown here is derived from an EMBL/GenBank/DDBJ whole genome shotgun (WGS) entry which is preliminary data.</text>
</comment>
<dbReference type="SUPFAM" id="SSF46785">
    <property type="entry name" value="Winged helix' DNA-binding domain"/>
    <property type="match status" value="1"/>
</dbReference>
<dbReference type="OrthoDB" id="3189808at2"/>
<dbReference type="Gene3D" id="3.30.420.40">
    <property type="match status" value="2"/>
</dbReference>
<organism evidence="2 3">
    <name type="scientific">Jiangella ureilytica</name>
    <dbReference type="NCBI Taxonomy" id="2530374"/>
    <lineage>
        <taxon>Bacteria</taxon>
        <taxon>Bacillati</taxon>
        <taxon>Actinomycetota</taxon>
        <taxon>Actinomycetes</taxon>
        <taxon>Jiangellales</taxon>
        <taxon>Jiangellaceae</taxon>
        <taxon>Jiangella</taxon>
    </lineage>
</organism>
<dbReference type="PANTHER" id="PTHR18964">
    <property type="entry name" value="ROK (REPRESSOR, ORF, KINASE) FAMILY"/>
    <property type="match status" value="1"/>
</dbReference>
<name>A0A4R4RWP9_9ACTN</name>
<dbReference type="InterPro" id="IPR000600">
    <property type="entry name" value="ROK"/>
</dbReference>
<reference evidence="2 3" key="1">
    <citation type="submission" date="2019-02" db="EMBL/GenBank/DDBJ databases">
        <title>Draft genome sequences of novel Actinobacteria.</title>
        <authorList>
            <person name="Sahin N."/>
            <person name="Ay H."/>
            <person name="Saygin H."/>
        </authorList>
    </citation>
    <scope>NUCLEOTIDE SEQUENCE [LARGE SCALE GENOMIC DNA]</scope>
    <source>
        <strain evidence="2 3">KC603</strain>
    </source>
</reference>
<dbReference type="InterPro" id="IPR036390">
    <property type="entry name" value="WH_DNA-bd_sf"/>
</dbReference>
<dbReference type="Gene3D" id="1.10.10.10">
    <property type="entry name" value="Winged helix-like DNA-binding domain superfamily/Winged helix DNA-binding domain"/>
    <property type="match status" value="1"/>
</dbReference>
<evidence type="ECO:0000313" key="3">
    <source>
        <dbReference type="Proteomes" id="UP000295621"/>
    </source>
</evidence>
<dbReference type="RefSeq" id="WP_131978329.1">
    <property type="nucleotide sequence ID" value="NZ_SMKL01000003.1"/>
</dbReference>
<dbReference type="PROSITE" id="PS01125">
    <property type="entry name" value="ROK"/>
    <property type="match status" value="1"/>
</dbReference>
<dbReference type="Pfam" id="PF00480">
    <property type="entry name" value="ROK"/>
    <property type="match status" value="1"/>
</dbReference>
<proteinExistence type="inferred from homology"/>
<dbReference type="Proteomes" id="UP000295621">
    <property type="component" value="Unassembled WGS sequence"/>
</dbReference>
<sequence length="400" mass="41099">MTTTRPGSLSALRLANQRRLLSALQDGRQISQAELARLTGLAPATVSGLVRDLADEGELVVGEGVANGRRSRMVQRAPGRLRYGIGMYLGRAHVEAVAGTEAGDLLAESSAELARGYAPDAAAEAVVALATEVRERAGLTPDQVFGVAVAVPAPVDVRTGTLTEPVILPALVGVPLRERLREALGRPVVVENDANLGALALTRRAGAGPGPLVYVKVATGIGAGVAVDGRLVRGAAGSAGEIGHLPLDPGLTTVCRCGRRGCLETVGSAESVRAALAGALRRDLATADVHDLIAAGHPVAVRVLEDAGEALGRGLGWLSMVVDPAEIVLGGPLTAAGDAWLGPVERGFRRAVLPGVARRTRITLSPLGESTEAVGALIASLMENSHIAVEMRTDKQDVNA</sequence>
<dbReference type="AlphaFoldDB" id="A0A4R4RWP9"/>
<dbReference type="Pfam" id="PF13412">
    <property type="entry name" value="HTH_24"/>
    <property type="match status" value="1"/>
</dbReference>
<dbReference type="InterPro" id="IPR036388">
    <property type="entry name" value="WH-like_DNA-bd_sf"/>
</dbReference>
<dbReference type="InterPro" id="IPR049874">
    <property type="entry name" value="ROK_cs"/>
</dbReference>
<dbReference type="PANTHER" id="PTHR18964:SF173">
    <property type="entry name" value="GLUCOKINASE"/>
    <property type="match status" value="1"/>
</dbReference>